<sequence length="190" mass="20977">MSASDESFFSVASSFTVLIDQINPDQLWLDEQQLITQMPTAFRLMSQVTDLERECLPLLQNMEKHAKGLAQYLKLQATKIDLVLQQQLAQDPSADFRCQGQRFGGSGVSVLAPTTLVQGSAVSMRIFIDDDNLAVFAHGEVMNCSDSDAGVVADIQFSSIVEAAQEQLVRASLQVQQRQLRARADKQRGN</sequence>
<dbReference type="AlphaFoldDB" id="A0A6H1UBL7"/>
<organism evidence="1 2">
    <name type="scientific">Ferrimonas lipolytica</name>
    <dbReference type="NCBI Taxonomy" id="2724191"/>
    <lineage>
        <taxon>Bacteria</taxon>
        <taxon>Pseudomonadati</taxon>
        <taxon>Pseudomonadota</taxon>
        <taxon>Gammaproteobacteria</taxon>
        <taxon>Alteromonadales</taxon>
        <taxon>Ferrimonadaceae</taxon>
        <taxon>Ferrimonas</taxon>
    </lineage>
</organism>
<gene>
    <name evidence="1" type="ORF">HER31_03230</name>
</gene>
<dbReference type="RefSeq" id="WP_168659241.1">
    <property type="nucleotide sequence ID" value="NZ_CP051180.1"/>
</dbReference>
<dbReference type="KEGG" id="fes:HER31_03230"/>
<proteinExistence type="predicted"/>
<name>A0A6H1UBL7_9GAMM</name>
<accession>A0A6H1UBL7</accession>
<dbReference type="EMBL" id="CP051180">
    <property type="protein sequence ID" value="QIZ75980.1"/>
    <property type="molecule type" value="Genomic_DNA"/>
</dbReference>
<evidence type="ECO:0008006" key="3">
    <source>
        <dbReference type="Google" id="ProtNLM"/>
    </source>
</evidence>
<protein>
    <recommendedName>
        <fullName evidence="3">PilZ domain-containing protein</fullName>
    </recommendedName>
</protein>
<keyword evidence="2" id="KW-1185">Reference proteome</keyword>
<reference evidence="1 2" key="1">
    <citation type="submission" date="2020-04" db="EMBL/GenBank/DDBJ databases">
        <title>Ferrimonas sp. S7 isolated from sea water.</title>
        <authorList>
            <person name="Bae S.S."/>
            <person name="Baek K."/>
        </authorList>
    </citation>
    <scope>NUCLEOTIDE SEQUENCE [LARGE SCALE GENOMIC DNA]</scope>
    <source>
        <strain evidence="1 2">S7</strain>
    </source>
</reference>
<evidence type="ECO:0000313" key="2">
    <source>
        <dbReference type="Proteomes" id="UP000501602"/>
    </source>
</evidence>
<dbReference type="Proteomes" id="UP000501602">
    <property type="component" value="Chromosome"/>
</dbReference>
<evidence type="ECO:0000313" key="1">
    <source>
        <dbReference type="EMBL" id="QIZ75980.1"/>
    </source>
</evidence>